<dbReference type="InterPro" id="IPR000917">
    <property type="entry name" value="Sulfatase_N"/>
</dbReference>
<dbReference type="PROSITE" id="PS00149">
    <property type="entry name" value="SULFATASE_2"/>
    <property type="match status" value="1"/>
</dbReference>
<evidence type="ECO:0000313" key="5">
    <source>
        <dbReference type="EMBL" id="MBD2865082.1"/>
    </source>
</evidence>
<dbReference type="SUPFAM" id="SSF53649">
    <property type="entry name" value="Alkaline phosphatase-like"/>
    <property type="match status" value="1"/>
</dbReference>
<keyword evidence="6" id="KW-1185">Reference proteome</keyword>
<dbReference type="PANTHER" id="PTHR45953:SF1">
    <property type="entry name" value="IDURONATE 2-SULFATASE"/>
    <property type="match status" value="1"/>
</dbReference>
<gene>
    <name evidence="5" type="ORF">IDH45_24175</name>
</gene>
<dbReference type="AlphaFoldDB" id="A0A927H2B2"/>
<dbReference type="RefSeq" id="WP_190930705.1">
    <property type="nucleotide sequence ID" value="NZ_JACXJA010000037.1"/>
</dbReference>
<name>A0A927H2B2_9BACL</name>
<dbReference type="Gene3D" id="3.40.720.10">
    <property type="entry name" value="Alkaline Phosphatase, subunit A"/>
    <property type="match status" value="1"/>
</dbReference>
<dbReference type="GO" id="GO:0004065">
    <property type="term" value="F:arylsulfatase activity"/>
    <property type="evidence" value="ECO:0007669"/>
    <property type="project" value="UniProtKB-EC"/>
</dbReference>
<dbReference type="PANTHER" id="PTHR45953">
    <property type="entry name" value="IDURONATE 2-SULFATASE"/>
    <property type="match status" value="1"/>
</dbReference>
<dbReference type="GO" id="GO:0046872">
    <property type="term" value="F:metal ion binding"/>
    <property type="evidence" value="ECO:0007669"/>
    <property type="project" value="UniProtKB-KW"/>
</dbReference>
<dbReference type="InterPro" id="IPR017850">
    <property type="entry name" value="Alkaline_phosphatase_core_sf"/>
</dbReference>
<accession>A0A927H2B2</accession>
<evidence type="ECO:0000313" key="6">
    <source>
        <dbReference type="Proteomes" id="UP000639396"/>
    </source>
</evidence>
<dbReference type="Pfam" id="PF00884">
    <property type="entry name" value="Sulfatase"/>
    <property type="match status" value="1"/>
</dbReference>
<dbReference type="GO" id="GO:0005737">
    <property type="term" value="C:cytoplasm"/>
    <property type="evidence" value="ECO:0007669"/>
    <property type="project" value="TreeGrafter"/>
</dbReference>
<comment type="similarity">
    <text evidence="1">Belongs to the sulfatase family.</text>
</comment>
<sequence length="497" mass="56034">MNKPNVLLIMTDQQRWDTLGASGNPAIETPVLDALAGEGTVFANAYSCTPSCIPARASLLTGMDPWHTGIIYSAGGGIAKGMGGGFEHTLPGELAKAGYHTQGVGKMHFEPQRALNGFHHTVLDESGRRGDPSFVSDYRKWFEERKTGDYGYIDHGISWNSWMARPYHAPEFLHPTNWTVNESIRFLRARDPEKPFFLKTSFARPHSPYDAVPYYFDLYLGKSLPEPFIGDWSAEHDVPGLQTEAWRGNRSAEEIRRARAGYYGNINHIDHQIGRLFYEMRELGVYDNTVIIFTSDHGDMLGDHHLWRKTYGYEGSAHIPMIVRLPAALARLQMRKVDRVVGLQDIMPTILEAAGCSVPGTVDGASMLPLIRGEKTGWRPYIHGEHGVCYSELQEMHYLTDGHWKYIWLARRGREQLFDLAADPGECADLANNSEHREELGRWRSRLVTLLEPRNAGLTEDGQLVGQAGKSRIVPPKFNERMERWDRLRAGHGSSHP</sequence>
<evidence type="ECO:0000256" key="3">
    <source>
        <dbReference type="ARBA" id="ARBA00022801"/>
    </source>
</evidence>
<protein>
    <submittedName>
        <fullName evidence="5">Arylsulfatase</fullName>
        <ecNumber evidence="5">3.1.6.1</ecNumber>
    </submittedName>
</protein>
<reference evidence="5" key="1">
    <citation type="submission" date="2020-09" db="EMBL/GenBank/DDBJ databases">
        <title>A novel bacterium of genus Paenibacillus, isolated from South China Sea.</title>
        <authorList>
            <person name="Huang H."/>
            <person name="Mo K."/>
            <person name="Hu Y."/>
        </authorList>
    </citation>
    <scope>NUCLEOTIDE SEQUENCE</scope>
    <source>
        <strain evidence="5">IB182363</strain>
    </source>
</reference>
<dbReference type="InterPro" id="IPR024607">
    <property type="entry name" value="Sulfatase_CS"/>
</dbReference>
<dbReference type="EMBL" id="JACXJA010000037">
    <property type="protein sequence ID" value="MBD2865082.1"/>
    <property type="molecule type" value="Genomic_DNA"/>
</dbReference>
<keyword evidence="2" id="KW-0479">Metal-binding</keyword>
<dbReference type="Proteomes" id="UP000639396">
    <property type="component" value="Unassembled WGS sequence"/>
</dbReference>
<dbReference type="EC" id="3.1.6.1" evidence="5"/>
<organism evidence="5 6">
    <name type="scientific">Paenibacillus oceani</name>
    <dbReference type="NCBI Taxonomy" id="2772510"/>
    <lineage>
        <taxon>Bacteria</taxon>
        <taxon>Bacillati</taxon>
        <taxon>Bacillota</taxon>
        <taxon>Bacilli</taxon>
        <taxon>Bacillales</taxon>
        <taxon>Paenibacillaceae</taxon>
        <taxon>Paenibacillus</taxon>
    </lineage>
</organism>
<proteinExistence type="inferred from homology"/>
<keyword evidence="3 5" id="KW-0378">Hydrolase</keyword>
<feature type="domain" description="Sulfatase N-terminal" evidence="4">
    <location>
        <begin position="4"/>
        <end position="355"/>
    </location>
</feature>
<evidence type="ECO:0000256" key="1">
    <source>
        <dbReference type="ARBA" id="ARBA00008779"/>
    </source>
</evidence>
<evidence type="ECO:0000256" key="2">
    <source>
        <dbReference type="ARBA" id="ARBA00022723"/>
    </source>
</evidence>
<evidence type="ECO:0000259" key="4">
    <source>
        <dbReference type="Pfam" id="PF00884"/>
    </source>
</evidence>
<comment type="caution">
    <text evidence="5">The sequence shown here is derived from an EMBL/GenBank/DDBJ whole genome shotgun (WGS) entry which is preliminary data.</text>
</comment>
<dbReference type="NCBIfam" id="NF010322">
    <property type="entry name" value="PRK13759.1"/>
    <property type="match status" value="1"/>
</dbReference>